<evidence type="ECO:0000313" key="1">
    <source>
        <dbReference type="EMBL" id="EIE81302.1"/>
    </source>
</evidence>
<dbReference type="Proteomes" id="UP000009138">
    <property type="component" value="Unassembled WGS sequence"/>
</dbReference>
<dbReference type="OrthoDB" id="2441332at2759"/>
<dbReference type="VEuPathDB" id="FungiDB:RO3G_06007"/>
<dbReference type="RefSeq" id="XP_067516698.1">
    <property type="nucleotide sequence ID" value="XM_067660597.1"/>
</dbReference>
<evidence type="ECO:0000313" key="2">
    <source>
        <dbReference type="Proteomes" id="UP000009138"/>
    </source>
</evidence>
<organism evidence="1 2">
    <name type="scientific">Rhizopus delemar (strain RA 99-880 / ATCC MYA-4621 / FGSC 9543 / NRRL 43880)</name>
    <name type="common">Mucormycosis agent</name>
    <name type="synonym">Rhizopus arrhizus var. delemar</name>
    <dbReference type="NCBI Taxonomy" id="246409"/>
    <lineage>
        <taxon>Eukaryota</taxon>
        <taxon>Fungi</taxon>
        <taxon>Fungi incertae sedis</taxon>
        <taxon>Mucoromycota</taxon>
        <taxon>Mucoromycotina</taxon>
        <taxon>Mucoromycetes</taxon>
        <taxon>Mucorales</taxon>
        <taxon>Mucorineae</taxon>
        <taxon>Rhizopodaceae</taxon>
        <taxon>Rhizopus</taxon>
    </lineage>
</organism>
<dbReference type="InParanoid" id="I1BYM2"/>
<dbReference type="eggNOG" id="ENOG502TA4S">
    <property type="taxonomic scope" value="Eukaryota"/>
</dbReference>
<gene>
    <name evidence="1" type="ORF">RO3G_06007</name>
</gene>
<reference evidence="1 2" key="1">
    <citation type="journal article" date="2009" name="PLoS Genet.">
        <title>Genomic analysis of the basal lineage fungus Rhizopus oryzae reveals a whole-genome duplication.</title>
        <authorList>
            <person name="Ma L.-J."/>
            <person name="Ibrahim A.S."/>
            <person name="Skory C."/>
            <person name="Grabherr M.G."/>
            <person name="Burger G."/>
            <person name="Butler M."/>
            <person name="Elias M."/>
            <person name="Idnurm A."/>
            <person name="Lang B.F."/>
            <person name="Sone T."/>
            <person name="Abe A."/>
            <person name="Calvo S.E."/>
            <person name="Corrochano L.M."/>
            <person name="Engels R."/>
            <person name="Fu J."/>
            <person name="Hansberg W."/>
            <person name="Kim J.-M."/>
            <person name="Kodira C.D."/>
            <person name="Koehrsen M.J."/>
            <person name="Liu B."/>
            <person name="Miranda-Saavedra D."/>
            <person name="O'Leary S."/>
            <person name="Ortiz-Castellanos L."/>
            <person name="Poulter R."/>
            <person name="Rodriguez-Romero J."/>
            <person name="Ruiz-Herrera J."/>
            <person name="Shen Y.-Q."/>
            <person name="Zeng Q."/>
            <person name="Galagan J."/>
            <person name="Birren B.W."/>
            <person name="Cuomo C.A."/>
            <person name="Wickes B.L."/>
        </authorList>
    </citation>
    <scope>NUCLEOTIDE SEQUENCE [LARGE SCALE GENOMIC DNA]</scope>
    <source>
        <strain evidence="2">RA 99-880 / ATCC MYA-4621 / FGSC 9543 / NRRL 43880</strain>
    </source>
</reference>
<proteinExistence type="predicted"/>
<accession>I1BYM2</accession>
<dbReference type="AlphaFoldDB" id="I1BYM2"/>
<dbReference type="EMBL" id="CH476735">
    <property type="protein sequence ID" value="EIE81302.1"/>
    <property type="molecule type" value="Genomic_DNA"/>
</dbReference>
<dbReference type="STRING" id="246409.I1BYM2"/>
<sequence length="284" mass="32657">MSQQYKTDIIRALDIKKHLNFMEDEVILACRRIQMMLYDDLIDEDVVEKKIGNIKSSSNNQNVKAVAKLLSSVLRQCTVEKSEQKHETSLIIESLQPFIFSCVISRIKDIKFEWMTYHLVPPSGHPNNQTMLPDLVLYADPISKMNYELFFVEVKRKGNFANGHLESDIVKLGKEMQIAINKLILRKVKCPEVVGLLVEGYVATAYKMDLKFNGQYRMVEISKFNFTCNSVGDIMLVPTIMEKLYQIQAIISETLQSLYNSFDDIEESEDTTSLLQLLVEVLLQ</sequence>
<dbReference type="GeneID" id="93612978"/>
<protein>
    <submittedName>
        <fullName evidence="1">Uncharacterized protein</fullName>
    </submittedName>
</protein>
<name>I1BYM2_RHIO9</name>
<keyword evidence="2" id="KW-1185">Reference proteome</keyword>